<dbReference type="PANTHER" id="PTHR19282:SF521">
    <property type="entry name" value="IP01817P-RELATED"/>
    <property type="match status" value="1"/>
</dbReference>
<evidence type="ECO:0000256" key="2">
    <source>
        <dbReference type="ARBA" id="ARBA00006840"/>
    </source>
</evidence>
<evidence type="ECO:0000256" key="5">
    <source>
        <dbReference type="ARBA" id="ARBA00023136"/>
    </source>
</evidence>
<dbReference type="PANTHER" id="PTHR19282">
    <property type="entry name" value="TETRASPANIN"/>
    <property type="match status" value="1"/>
</dbReference>
<dbReference type="InterPro" id="IPR018499">
    <property type="entry name" value="Tetraspanin/Peripherin"/>
</dbReference>
<proteinExistence type="inferred from homology"/>
<feature type="transmembrane region" description="Helical" evidence="7">
    <location>
        <begin position="18"/>
        <end position="38"/>
    </location>
</feature>
<evidence type="ECO:0000313" key="9">
    <source>
        <dbReference type="Proteomes" id="UP001626550"/>
    </source>
</evidence>
<organism evidence="8 9">
    <name type="scientific">Cichlidogyrus casuarinus</name>
    <dbReference type="NCBI Taxonomy" id="1844966"/>
    <lineage>
        <taxon>Eukaryota</taxon>
        <taxon>Metazoa</taxon>
        <taxon>Spiralia</taxon>
        <taxon>Lophotrochozoa</taxon>
        <taxon>Platyhelminthes</taxon>
        <taxon>Monogenea</taxon>
        <taxon>Monopisthocotylea</taxon>
        <taxon>Dactylogyridea</taxon>
        <taxon>Ancyrocephalidae</taxon>
        <taxon>Cichlidogyrus</taxon>
    </lineage>
</organism>
<name>A0ABD2PJG5_9PLAT</name>
<dbReference type="Gene3D" id="1.10.1450.10">
    <property type="entry name" value="Tetraspanin"/>
    <property type="match status" value="1"/>
</dbReference>
<comment type="subcellular location">
    <subcellularLocation>
        <location evidence="1 7">Membrane</location>
        <topology evidence="1 7">Multi-pass membrane protein</topology>
    </subcellularLocation>
</comment>
<dbReference type="Pfam" id="PF00335">
    <property type="entry name" value="Tetraspanin"/>
    <property type="match status" value="1"/>
</dbReference>
<evidence type="ECO:0000313" key="8">
    <source>
        <dbReference type="EMBL" id="KAL3307595.1"/>
    </source>
</evidence>
<dbReference type="GO" id="GO:0016020">
    <property type="term" value="C:membrane"/>
    <property type="evidence" value="ECO:0007669"/>
    <property type="project" value="UniProtKB-SubCell"/>
</dbReference>
<keyword evidence="4 7" id="KW-1133">Transmembrane helix</keyword>
<dbReference type="InterPro" id="IPR008952">
    <property type="entry name" value="Tetraspanin_EC2_sf"/>
</dbReference>
<comment type="similarity">
    <text evidence="2 7">Belongs to the tetraspanin (TM4SF) family.</text>
</comment>
<evidence type="ECO:0000256" key="4">
    <source>
        <dbReference type="ARBA" id="ARBA00022989"/>
    </source>
</evidence>
<reference evidence="8 9" key="1">
    <citation type="submission" date="2024-11" db="EMBL/GenBank/DDBJ databases">
        <title>Adaptive evolution of stress response genes in parasites aligns with host niche diversity.</title>
        <authorList>
            <person name="Hahn C."/>
            <person name="Resl P."/>
        </authorList>
    </citation>
    <scope>NUCLEOTIDE SEQUENCE [LARGE SCALE GENOMIC DNA]</scope>
    <source>
        <strain evidence="8">EGGRZ-B1_66</strain>
        <tissue evidence="8">Body</tissue>
    </source>
</reference>
<evidence type="ECO:0000256" key="7">
    <source>
        <dbReference type="RuleBase" id="RU361218"/>
    </source>
</evidence>
<protein>
    <recommendedName>
        <fullName evidence="7">Tetraspanin</fullName>
    </recommendedName>
</protein>
<feature type="transmembrane region" description="Helical" evidence="7">
    <location>
        <begin position="77"/>
        <end position="104"/>
    </location>
</feature>
<keyword evidence="5 7" id="KW-0472">Membrane</keyword>
<comment type="caution">
    <text evidence="8">The sequence shown here is derived from an EMBL/GenBank/DDBJ whole genome shotgun (WGS) entry which is preliminary data.</text>
</comment>
<dbReference type="SUPFAM" id="SSF48652">
    <property type="entry name" value="Tetraspanin"/>
    <property type="match status" value="1"/>
</dbReference>
<gene>
    <name evidence="8" type="ORF">Ciccas_013888</name>
</gene>
<evidence type="ECO:0000256" key="6">
    <source>
        <dbReference type="PIRSR" id="PIRSR002419-1"/>
    </source>
</evidence>
<dbReference type="AlphaFoldDB" id="A0ABD2PJG5"/>
<feature type="transmembrane region" description="Helical" evidence="7">
    <location>
        <begin position="188"/>
        <end position="208"/>
    </location>
</feature>
<dbReference type="InterPro" id="IPR000301">
    <property type="entry name" value="Tetraspanin_animals"/>
</dbReference>
<dbReference type="PIRSF" id="PIRSF002419">
    <property type="entry name" value="Tetraspanin"/>
    <property type="match status" value="1"/>
</dbReference>
<dbReference type="EMBL" id="JBJKFK010006964">
    <property type="protein sequence ID" value="KAL3307595.1"/>
    <property type="molecule type" value="Genomic_DNA"/>
</dbReference>
<keyword evidence="3 7" id="KW-0812">Transmembrane</keyword>
<evidence type="ECO:0000256" key="3">
    <source>
        <dbReference type="ARBA" id="ARBA00022692"/>
    </source>
</evidence>
<accession>A0ABD2PJG5</accession>
<evidence type="ECO:0000256" key="1">
    <source>
        <dbReference type="ARBA" id="ARBA00004141"/>
    </source>
</evidence>
<feature type="transmembrane region" description="Helical" evidence="7">
    <location>
        <begin position="50"/>
        <end position="71"/>
    </location>
</feature>
<dbReference type="CDD" id="cd03127">
    <property type="entry name" value="tetraspanin_LEL"/>
    <property type="match status" value="1"/>
</dbReference>
<dbReference type="PRINTS" id="PR00259">
    <property type="entry name" value="TMFOUR"/>
</dbReference>
<dbReference type="Proteomes" id="UP001626550">
    <property type="component" value="Unassembled WGS sequence"/>
</dbReference>
<keyword evidence="6" id="KW-1015">Disulfide bond</keyword>
<feature type="disulfide bond" evidence="6">
    <location>
        <begin position="139"/>
        <end position="156"/>
    </location>
</feature>
<sequence>MSCDHVAIKVFVRLFNTFAAICGLIFIVCGAVVLGGVLKKFLHIDFDLKPLAITLMVVGGALLLLALLGCLGDCMKVWFLLVIYSIIMSLCFLILLGVGVGALVSKDKITDVDVAKYMDPVFKKDPLVFDGINLAFQCCGVNGPLDYLPNSIPSSCCGIIDRTQPCNPLKIYRNGCAKTILVKFKNSFLAIGITILVLLFIIFTSIFVHSCLANKIRVRNELW</sequence>
<keyword evidence="9" id="KW-1185">Reference proteome</keyword>